<dbReference type="RefSeq" id="WP_158523203.1">
    <property type="nucleotide sequence ID" value="NZ_AQQV01000003.1"/>
</dbReference>
<name>A0A1Y1SCS1_9GAMM</name>
<dbReference type="AlphaFoldDB" id="A0A1Y1SCS1"/>
<keyword evidence="2" id="KW-1185">Reference proteome</keyword>
<reference evidence="1 2" key="1">
    <citation type="submission" date="2013-04" db="EMBL/GenBank/DDBJ databases">
        <title>Oceanococcus atlanticus 22II-S10r2 Genome Sequencing.</title>
        <authorList>
            <person name="Lai Q."/>
            <person name="Li G."/>
            <person name="Shao Z."/>
        </authorList>
    </citation>
    <scope>NUCLEOTIDE SEQUENCE [LARGE SCALE GENOMIC DNA]</scope>
    <source>
        <strain evidence="1 2">22II-S10r2</strain>
    </source>
</reference>
<organism evidence="1 2">
    <name type="scientific">Oceanococcus atlanticus</name>
    <dbReference type="NCBI Taxonomy" id="1317117"/>
    <lineage>
        <taxon>Bacteria</taxon>
        <taxon>Pseudomonadati</taxon>
        <taxon>Pseudomonadota</taxon>
        <taxon>Gammaproteobacteria</taxon>
        <taxon>Chromatiales</taxon>
        <taxon>Oceanococcaceae</taxon>
        <taxon>Oceanococcus</taxon>
    </lineage>
</organism>
<dbReference type="GO" id="GO:0005975">
    <property type="term" value="P:carbohydrate metabolic process"/>
    <property type="evidence" value="ECO:0007669"/>
    <property type="project" value="InterPro"/>
</dbReference>
<accession>A0A1Y1SCS1</accession>
<dbReference type="EMBL" id="AQQV01000003">
    <property type="protein sequence ID" value="ORE86105.1"/>
    <property type="molecule type" value="Genomic_DNA"/>
</dbReference>
<dbReference type="InterPro" id="IPR011330">
    <property type="entry name" value="Glyco_hydro/deAcase_b/a-brl"/>
</dbReference>
<proteinExistence type="predicted"/>
<dbReference type="Pfam" id="PF10096">
    <property type="entry name" value="DUF2334"/>
    <property type="match status" value="1"/>
</dbReference>
<dbReference type="STRING" id="1317117.ATO7_12448"/>
<evidence type="ECO:0000313" key="2">
    <source>
        <dbReference type="Proteomes" id="UP000192342"/>
    </source>
</evidence>
<protein>
    <submittedName>
        <fullName evidence="1">Putative deacetylase</fullName>
    </submittedName>
</protein>
<dbReference type="InterPro" id="IPR018763">
    <property type="entry name" value="DUF2334"/>
</dbReference>
<dbReference type="Gene3D" id="3.20.20.370">
    <property type="entry name" value="Glycoside hydrolase/deacetylase"/>
    <property type="match status" value="1"/>
</dbReference>
<sequence>MSAPIRLDTRLSIHDVMPHTLRQVADILSLVDRHALGNVRLLVVPGQRWTADQIAVLRDWQASGHELAAHGWFHRARQIRGWRHRVHAALVSRDVAEHLALDANEIGQLMRDAAQWFVDQELGKPQVYVPPAWALGQIAFAELKSTGYRRVEITRGELCVDQGRLEHQALLGFEADTSLREHALRAWNRTQLALAQVGHLPLRIAIHPQDLQLRLGKDLRALMAQIGATRPAL</sequence>
<comment type="caution">
    <text evidence="1">The sequence shown here is derived from an EMBL/GenBank/DDBJ whole genome shotgun (WGS) entry which is preliminary data.</text>
</comment>
<dbReference type="Proteomes" id="UP000192342">
    <property type="component" value="Unassembled WGS sequence"/>
</dbReference>
<dbReference type="OrthoDB" id="9793440at2"/>
<evidence type="ECO:0000313" key="1">
    <source>
        <dbReference type="EMBL" id="ORE86105.1"/>
    </source>
</evidence>
<dbReference type="SUPFAM" id="SSF88713">
    <property type="entry name" value="Glycoside hydrolase/deacetylase"/>
    <property type="match status" value="1"/>
</dbReference>
<gene>
    <name evidence="1" type="ORF">ATO7_12448</name>
</gene>